<dbReference type="AlphaFoldDB" id="A0A4Q2R771"/>
<evidence type="ECO:0000313" key="3">
    <source>
        <dbReference type="Proteomes" id="UP000289411"/>
    </source>
</evidence>
<organism evidence="2 3">
    <name type="scientific">Lichenibacterium ramalinae</name>
    <dbReference type="NCBI Taxonomy" id="2316527"/>
    <lineage>
        <taxon>Bacteria</taxon>
        <taxon>Pseudomonadati</taxon>
        <taxon>Pseudomonadota</taxon>
        <taxon>Alphaproteobacteria</taxon>
        <taxon>Hyphomicrobiales</taxon>
        <taxon>Lichenihabitantaceae</taxon>
        <taxon>Lichenibacterium</taxon>
    </lineage>
</organism>
<reference evidence="2 3" key="2">
    <citation type="submission" date="2019-02" db="EMBL/GenBank/DDBJ databases">
        <title>'Lichenibacterium ramalinii' gen. nov. sp. nov., 'Lichenibacterium minor' gen. nov. sp. nov.</title>
        <authorList>
            <person name="Pankratov T."/>
        </authorList>
    </citation>
    <scope>NUCLEOTIDE SEQUENCE [LARGE SCALE GENOMIC DNA]</scope>
    <source>
        <strain evidence="2 3">RmlP001</strain>
    </source>
</reference>
<dbReference type="EMBL" id="QYBC01000020">
    <property type="protein sequence ID" value="RYB02451.1"/>
    <property type="molecule type" value="Genomic_DNA"/>
</dbReference>
<feature type="region of interest" description="Disordered" evidence="1">
    <location>
        <begin position="13"/>
        <end position="32"/>
    </location>
</feature>
<sequence>MIKAVLLEAQSPKQVGVSGGTGRAEARRGSQTRYSIGTASAIGAAGRRPAVMACRHGAVSDGSLRRGAGACRSIVSVTSAPETRQKSPQTSAKSA</sequence>
<proteinExistence type="predicted"/>
<reference evidence="2 3" key="1">
    <citation type="submission" date="2018-09" db="EMBL/GenBank/DDBJ databases">
        <authorList>
            <person name="Grouzdev D.S."/>
            <person name="Krutkina M.S."/>
        </authorList>
    </citation>
    <scope>NUCLEOTIDE SEQUENCE [LARGE SCALE GENOMIC DNA]</scope>
    <source>
        <strain evidence="2 3">RmlP001</strain>
    </source>
</reference>
<gene>
    <name evidence="2" type="ORF">D3272_21230</name>
</gene>
<dbReference type="Proteomes" id="UP000289411">
    <property type="component" value="Unassembled WGS sequence"/>
</dbReference>
<protein>
    <submittedName>
        <fullName evidence="2">Uncharacterized protein</fullName>
    </submittedName>
</protein>
<keyword evidence="3" id="KW-1185">Reference proteome</keyword>
<accession>A0A4Q2R771</accession>
<comment type="caution">
    <text evidence="2">The sequence shown here is derived from an EMBL/GenBank/DDBJ whole genome shotgun (WGS) entry which is preliminary data.</text>
</comment>
<name>A0A4Q2R771_9HYPH</name>
<evidence type="ECO:0000313" key="2">
    <source>
        <dbReference type="EMBL" id="RYB02451.1"/>
    </source>
</evidence>
<evidence type="ECO:0000256" key="1">
    <source>
        <dbReference type="SAM" id="MobiDB-lite"/>
    </source>
</evidence>